<dbReference type="OrthoDB" id="5884642at2759"/>
<dbReference type="HOGENOM" id="CLU_244188_0_0_1"/>
<reference evidence="3" key="1">
    <citation type="submission" date="2011-07" db="EMBL/GenBank/DDBJ databases">
        <authorList>
            <consortium name="Caenorhabditis brenneri Sequencing and Analysis Consortium"/>
            <person name="Wilson R.K."/>
        </authorList>
    </citation>
    <scope>NUCLEOTIDE SEQUENCE [LARGE SCALE GENOMIC DNA]</scope>
    <source>
        <strain evidence="3">PB2801</strain>
    </source>
</reference>
<dbReference type="FunCoup" id="G0P2H0">
    <property type="interactions" value="393"/>
</dbReference>
<feature type="region of interest" description="Disordered" evidence="1">
    <location>
        <begin position="76"/>
        <end position="115"/>
    </location>
</feature>
<accession>G0P2H0</accession>
<evidence type="ECO:0000313" key="3">
    <source>
        <dbReference type="Proteomes" id="UP000008068"/>
    </source>
</evidence>
<feature type="compositionally biased region" description="Polar residues" evidence="1">
    <location>
        <begin position="1286"/>
        <end position="1301"/>
    </location>
</feature>
<protein>
    <submittedName>
        <fullName evidence="2">Uncharacterized protein</fullName>
    </submittedName>
</protein>
<dbReference type="Proteomes" id="UP000008068">
    <property type="component" value="Unassembled WGS sequence"/>
</dbReference>
<keyword evidence="3" id="KW-1185">Reference proteome</keyword>
<name>G0P2H0_CAEBE</name>
<evidence type="ECO:0000256" key="1">
    <source>
        <dbReference type="SAM" id="MobiDB-lite"/>
    </source>
</evidence>
<dbReference type="EMBL" id="GL380026">
    <property type="protein sequence ID" value="EGT43270.1"/>
    <property type="molecule type" value="Genomic_DNA"/>
</dbReference>
<dbReference type="OMA" id="ITIACKI"/>
<gene>
    <name evidence="2" type="ORF">CAEBREN_16654</name>
</gene>
<dbReference type="InParanoid" id="G0P2H0"/>
<organism evidence="3">
    <name type="scientific">Caenorhabditis brenneri</name>
    <name type="common">Nematode worm</name>
    <dbReference type="NCBI Taxonomy" id="135651"/>
    <lineage>
        <taxon>Eukaryota</taxon>
        <taxon>Metazoa</taxon>
        <taxon>Ecdysozoa</taxon>
        <taxon>Nematoda</taxon>
        <taxon>Chromadorea</taxon>
        <taxon>Rhabditida</taxon>
        <taxon>Rhabditina</taxon>
        <taxon>Rhabditomorpha</taxon>
        <taxon>Rhabditoidea</taxon>
        <taxon>Rhabditidae</taxon>
        <taxon>Peloderinae</taxon>
        <taxon>Caenorhabditis</taxon>
    </lineage>
</organism>
<evidence type="ECO:0000313" key="2">
    <source>
        <dbReference type="EMBL" id="EGT43270.1"/>
    </source>
</evidence>
<feature type="compositionally biased region" description="Low complexity" evidence="1">
    <location>
        <begin position="642"/>
        <end position="657"/>
    </location>
</feature>
<sequence>MPSNKEMPSGLFRPMNFSMEIPSLFKAVTTETPQPPKTSVLLNGKDQATAVKPNSLKLKRYADLFKSDKQEVISVPKRTTSDELNESQQSTDTSSTTDDTSSTTCEIKPNNQTSSEQLQIVTGHNGISETIETSKAETCSSSSKTSTNLLPLKVEIGNVKDLTKAVPQKYKIGFGPKKLALLALMKLSEERFTQKKSKSYWSVREDFRDSMTSRKVKHRKNRNDPYTITKATSLESLPEEFDPTEIMIISPGKPASLIADNKKVLKDTAAEAQERSYRASQLLDAHLEDTLAKMKHIQMVCPVELLDFCAVGCTCTAVSEADDTNCPSTVTSSFQFNPTESDDIEGAKEPLPSPDVEWDTSAFGFDSNIGQVAVPSKSQADQTNSNSLEESTVVHEAYCSDSFSNNATSLQISPAKEDEIEAARKRMEAYMAKQGSIKKTTIIVTSPNSMNQINQAQSDEVSEDVPVEAFTAAPITIACKIDPKTTVADSLDKTSGDKICGQISPAKEDEINAARIRMKAYLAKKSGSMKKPIVVTASNQTHRKDLAESDKATSDSAFTVARQTELLATVVDSSDIPNREPISSQISPAKEDEIEAARLRMEAYLAKKGGSKKPVISIAKSGDKAPAELTEASKDNNVLDPTASSTYSADTTTAGSSNYSSKNHVQGQISPAKNDEIEAARIRMEAYLAKKELAKPVPSASSTSDHNLVEIVPKSPVKRTKWVASLSEGTPMSSNPQKPDVKIGDTPRLTPFVIIKLSEEQKAQPQYAAYWSKRKQFYQSLTTRVIKFRKNRKEPYTKKRSSLIKSIPEEVITMIEVPISPEKSESSITSEKRLDAVNDPLARVTPIVECVQTVATPSMSCHMDPITTVAGSSAAPSKDSTSNQISPAKDDVIEAARKRMEAFLAKKGDLVKKPFAVTSSNNSTRASDHVKAAGLVEPEEQSTNPLPIEQQVEVATVTLTLATPSADKRDVSRSSVNTNALEISPAKDDEIEAARKRMEAYIEGKAKGRVNIESTSQRIKGMVTSATEQTIVESKNRFQVASKQFAVNNAPNTVTPSSSAVLHQGVLLASDNTPITKSEISPAKGDELAAAEERMKKFLEEKARKQGSVASERFGVRPTLDGNLSASSAVFSTNPETSSTAEPQINVLKQISPAKASDLAAAQKRMEAFLAKKQETDSVGKKILTVSAVPLIARQAAEKTPEKPQVPKASLAEQTKRTDSVKAATSQRKEISPAKADELAEAKKRMDAFLANKQNGKPLARTTTASCASNNLPAAHKKFVVESTQTDEQLKSVASNPSDFKTPQKPADGEECSQPKAPFIHSQSVCSDELMSALSDFQIEQVKNVHYTDDFKKRISTPTKFIASQIIQKCEESPYSSPIKPEPTPEPVVNVTNVISHAPSSVNWLEAQMAALFGRQISMATSVPVVQQVVAPVVKQTPINLSHSICLNELTTALNEVWIKQNNEMLSRQNASMTIKVPDFLKSCVANPDCLLDKVPEYFSPVKTPCQTPVKMQFDKRIRPAACQFSHKDVLRVRAIRLPFPKRIKKTVSFLDDFKSIPRQPTFDEVINGGGSGFRILSIEDHNANTVTFPKYVPPEGFILKSK</sequence>
<dbReference type="eggNOG" id="ENOG502T3KQ">
    <property type="taxonomic scope" value="Eukaryota"/>
</dbReference>
<proteinExistence type="predicted"/>
<feature type="compositionally biased region" description="Polar residues" evidence="1">
    <location>
        <begin position="658"/>
        <end position="671"/>
    </location>
</feature>
<feature type="region of interest" description="Disordered" evidence="1">
    <location>
        <begin position="1197"/>
        <end position="1235"/>
    </location>
</feature>
<feature type="compositionally biased region" description="Low complexity" evidence="1">
    <location>
        <begin position="87"/>
        <end position="104"/>
    </location>
</feature>
<feature type="region of interest" description="Disordered" evidence="1">
    <location>
        <begin position="1286"/>
        <end position="1315"/>
    </location>
</feature>
<feature type="region of interest" description="Disordered" evidence="1">
    <location>
        <begin position="630"/>
        <end position="672"/>
    </location>
</feature>